<comment type="caution">
    <text evidence="1">The sequence shown here is derived from an EMBL/GenBank/DDBJ whole genome shotgun (WGS) entry which is preliminary data.</text>
</comment>
<dbReference type="EMBL" id="CM051399">
    <property type="protein sequence ID" value="KAJ4716743.1"/>
    <property type="molecule type" value="Genomic_DNA"/>
</dbReference>
<gene>
    <name evidence="1" type="ORF">OWV82_011720</name>
</gene>
<protein>
    <submittedName>
        <fullName evidence="1">Amidase</fullName>
    </submittedName>
</protein>
<proteinExistence type="predicted"/>
<accession>A0ACC1XZZ2</accession>
<sequence>MAINSPTLSIPIFSFLLLIGQAIFSSQSIFNSCPCVVYERSNHKQSKTCFQAKPTHVKKACRAVSLGTETDSSFLCPSSSNSVVGIKSTVGLTSCDGVFPISPWQDTVGPIARSVADAVYVLNAIVGCNHNDEGTREASKYIPYGGYKQFLRPHGLKGKRLGILRNLVNNFALKLLSSISRRSVKFILDSESSMLIMQEMIEEYGQYIFEIAEATVGIDEDVKAALENLPNLSRNGFEKLMENKLNAVVTPGLDIVHVLAIGGFPGINVPA</sequence>
<evidence type="ECO:0000313" key="2">
    <source>
        <dbReference type="Proteomes" id="UP001164539"/>
    </source>
</evidence>
<evidence type="ECO:0000313" key="1">
    <source>
        <dbReference type="EMBL" id="KAJ4716743.1"/>
    </source>
</evidence>
<dbReference type="Proteomes" id="UP001164539">
    <property type="component" value="Chromosome 6"/>
</dbReference>
<keyword evidence="2" id="KW-1185">Reference proteome</keyword>
<organism evidence="1 2">
    <name type="scientific">Melia azedarach</name>
    <name type="common">Chinaberry tree</name>
    <dbReference type="NCBI Taxonomy" id="155640"/>
    <lineage>
        <taxon>Eukaryota</taxon>
        <taxon>Viridiplantae</taxon>
        <taxon>Streptophyta</taxon>
        <taxon>Embryophyta</taxon>
        <taxon>Tracheophyta</taxon>
        <taxon>Spermatophyta</taxon>
        <taxon>Magnoliopsida</taxon>
        <taxon>eudicotyledons</taxon>
        <taxon>Gunneridae</taxon>
        <taxon>Pentapetalae</taxon>
        <taxon>rosids</taxon>
        <taxon>malvids</taxon>
        <taxon>Sapindales</taxon>
        <taxon>Meliaceae</taxon>
        <taxon>Melia</taxon>
    </lineage>
</organism>
<name>A0ACC1XZZ2_MELAZ</name>
<reference evidence="1 2" key="1">
    <citation type="journal article" date="2023" name="Science">
        <title>Complex scaffold remodeling in plant triterpene biosynthesis.</title>
        <authorList>
            <person name="De La Pena R."/>
            <person name="Hodgson H."/>
            <person name="Liu J.C."/>
            <person name="Stephenson M.J."/>
            <person name="Martin A.C."/>
            <person name="Owen C."/>
            <person name="Harkess A."/>
            <person name="Leebens-Mack J."/>
            <person name="Jimenez L.E."/>
            <person name="Osbourn A."/>
            <person name="Sattely E.S."/>
        </authorList>
    </citation>
    <scope>NUCLEOTIDE SEQUENCE [LARGE SCALE GENOMIC DNA]</scope>
    <source>
        <strain evidence="2">cv. JPN11</strain>
        <tissue evidence="1">Leaf</tissue>
    </source>
</reference>